<protein>
    <submittedName>
        <fullName evidence="1">Uncharacterized protein</fullName>
    </submittedName>
</protein>
<evidence type="ECO:0000313" key="1">
    <source>
        <dbReference type="EMBL" id="VAW03699.1"/>
    </source>
</evidence>
<gene>
    <name evidence="1" type="ORF">MNBD_ALPHA04-2182</name>
</gene>
<reference evidence="1" key="1">
    <citation type="submission" date="2018-06" db="EMBL/GenBank/DDBJ databases">
        <authorList>
            <person name="Zhirakovskaya E."/>
        </authorList>
    </citation>
    <scope>NUCLEOTIDE SEQUENCE</scope>
</reference>
<feature type="non-terminal residue" evidence="1">
    <location>
        <position position="1"/>
    </location>
</feature>
<organism evidence="1">
    <name type="scientific">hydrothermal vent metagenome</name>
    <dbReference type="NCBI Taxonomy" id="652676"/>
    <lineage>
        <taxon>unclassified sequences</taxon>
        <taxon>metagenomes</taxon>
        <taxon>ecological metagenomes</taxon>
    </lineage>
</organism>
<name>A0A3B0STE3_9ZZZZ</name>
<sequence>AIWMGKPEMVFKTLGKQITPANFYTFMSLWTDVEPVNRVREHPDFMDFAERIGMIAAWEKYGWPDLLPAPSPAN</sequence>
<accession>A0A3B0STE3</accession>
<dbReference type="EMBL" id="UOEF01000379">
    <property type="protein sequence ID" value="VAW03699.1"/>
    <property type="molecule type" value="Genomic_DNA"/>
</dbReference>
<proteinExistence type="predicted"/>
<dbReference type="AlphaFoldDB" id="A0A3B0STE3"/>